<feature type="transmembrane region" description="Helical" evidence="2">
    <location>
        <begin position="44"/>
        <end position="65"/>
    </location>
</feature>
<keyword evidence="2" id="KW-0812">Transmembrane</keyword>
<feature type="region of interest" description="Disordered" evidence="1">
    <location>
        <begin position="146"/>
        <end position="165"/>
    </location>
</feature>
<keyword evidence="2" id="KW-1133">Transmembrane helix</keyword>
<accession>A0ABQ6C361</accession>
<gene>
    <name evidence="3" type="ORF">GCM10007935_21030</name>
</gene>
<organism evidence="3 4">
    <name type="scientific">Hydrogenophaga electricum</name>
    <dbReference type="NCBI Taxonomy" id="1230953"/>
    <lineage>
        <taxon>Bacteria</taxon>
        <taxon>Pseudomonadati</taxon>
        <taxon>Pseudomonadota</taxon>
        <taxon>Betaproteobacteria</taxon>
        <taxon>Burkholderiales</taxon>
        <taxon>Comamonadaceae</taxon>
        <taxon>Hydrogenophaga</taxon>
    </lineage>
</organism>
<comment type="caution">
    <text evidence="3">The sequence shown here is derived from an EMBL/GenBank/DDBJ whole genome shotgun (WGS) entry which is preliminary data.</text>
</comment>
<dbReference type="Proteomes" id="UP001156903">
    <property type="component" value="Unassembled WGS sequence"/>
</dbReference>
<evidence type="ECO:0000256" key="2">
    <source>
        <dbReference type="SAM" id="Phobius"/>
    </source>
</evidence>
<name>A0ABQ6C361_9BURK</name>
<keyword evidence="2" id="KW-0472">Membrane</keyword>
<reference evidence="4" key="1">
    <citation type="journal article" date="2019" name="Int. J. Syst. Evol. Microbiol.">
        <title>The Global Catalogue of Microorganisms (GCM) 10K type strain sequencing project: providing services to taxonomists for standard genome sequencing and annotation.</title>
        <authorList>
            <consortium name="The Broad Institute Genomics Platform"/>
            <consortium name="The Broad Institute Genome Sequencing Center for Infectious Disease"/>
            <person name="Wu L."/>
            <person name="Ma J."/>
        </authorList>
    </citation>
    <scope>NUCLEOTIDE SEQUENCE [LARGE SCALE GENOMIC DNA]</scope>
    <source>
        <strain evidence="4">NBRC 109341</strain>
    </source>
</reference>
<evidence type="ECO:0000256" key="1">
    <source>
        <dbReference type="SAM" id="MobiDB-lite"/>
    </source>
</evidence>
<sequence length="165" mass="18289">MKARTLILVACLLLVAGFVALNLDEIFRPTTLNFAVTEVQAPMGLVLLGLLALVLVVFLLALVFNQTTHLMEVRRISREAAEQRQLADKAEASRIAELRDDLRSQVAHLESQQQTQANALQQQIERSHAELARLFEQTSNGLSASLGELEDRLERQERLAPPPGA</sequence>
<feature type="compositionally biased region" description="Basic and acidic residues" evidence="1">
    <location>
        <begin position="149"/>
        <end position="158"/>
    </location>
</feature>
<evidence type="ECO:0000313" key="3">
    <source>
        <dbReference type="EMBL" id="GLS14671.1"/>
    </source>
</evidence>
<protein>
    <recommendedName>
        <fullName evidence="5">Signal transduction histidine kinase</fullName>
    </recommendedName>
</protein>
<dbReference type="RefSeq" id="WP_284307742.1">
    <property type="nucleotide sequence ID" value="NZ_BSPB01000014.1"/>
</dbReference>
<evidence type="ECO:0000313" key="4">
    <source>
        <dbReference type="Proteomes" id="UP001156903"/>
    </source>
</evidence>
<keyword evidence="4" id="KW-1185">Reference proteome</keyword>
<evidence type="ECO:0008006" key="5">
    <source>
        <dbReference type="Google" id="ProtNLM"/>
    </source>
</evidence>
<dbReference type="EMBL" id="BSPB01000014">
    <property type="protein sequence ID" value="GLS14671.1"/>
    <property type="molecule type" value="Genomic_DNA"/>
</dbReference>
<proteinExistence type="predicted"/>